<dbReference type="PROSITE" id="PS51421">
    <property type="entry name" value="RAS"/>
    <property type="match status" value="1"/>
</dbReference>
<evidence type="ECO:0000256" key="2">
    <source>
        <dbReference type="ARBA" id="ARBA00023134"/>
    </source>
</evidence>
<reference evidence="3 4" key="1">
    <citation type="submission" date="2024-07" db="EMBL/GenBank/DDBJ databases">
        <authorList>
            <person name="Akdeniz Z."/>
        </authorList>
    </citation>
    <scope>NUCLEOTIDE SEQUENCE [LARGE SCALE GENOMIC DNA]</scope>
</reference>
<dbReference type="SMART" id="SM00175">
    <property type="entry name" value="RAB"/>
    <property type="match status" value="1"/>
</dbReference>
<proteinExistence type="predicted"/>
<dbReference type="SUPFAM" id="SSF52540">
    <property type="entry name" value="P-loop containing nucleoside triphosphate hydrolases"/>
    <property type="match status" value="1"/>
</dbReference>
<dbReference type="SMART" id="SM00174">
    <property type="entry name" value="RHO"/>
    <property type="match status" value="1"/>
</dbReference>
<dbReference type="NCBIfam" id="TIGR00231">
    <property type="entry name" value="small_GTP"/>
    <property type="match status" value="1"/>
</dbReference>
<dbReference type="PROSITE" id="PS51419">
    <property type="entry name" value="RAB"/>
    <property type="match status" value="1"/>
</dbReference>
<gene>
    <name evidence="3" type="ORF">HINF_LOCUS1061</name>
</gene>
<dbReference type="InterPro" id="IPR003578">
    <property type="entry name" value="Small_GTPase_Rho"/>
</dbReference>
<dbReference type="PRINTS" id="PR00449">
    <property type="entry name" value="RASTRNSFRMNG"/>
</dbReference>
<dbReference type="SMART" id="SM00173">
    <property type="entry name" value="RAS"/>
    <property type="match status" value="1"/>
</dbReference>
<dbReference type="PANTHER" id="PTHR24072">
    <property type="entry name" value="RHO FAMILY GTPASE"/>
    <property type="match status" value="1"/>
</dbReference>
<keyword evidence="1" id="KW-0547">Nucleotide-binding</keyword>
<evidence type="ECO:0000313" key="4">
    <source>
        <dbReference type="Proteomes" id="UP001642409"/>
    </source>
</evidence>
<protein>
    <submittedName>
        <fullName evidence="3">Rac/Rho-like_protein</fullName>
    </submittedName>
</protein>
<dbReference type="Proteomes" id="UP001642409">
    <property type="component" value="Unassembled WGS sequence"/>
</dbReference>
<dbReference type="InterPro" id="IPR005225">
    <property type="entry name" value="Small_GTP-bd"/>
</dbReference>
<keyword evidence="2" id="KW-0342">GTP-binding</keyword>
<sequence>MKFVIIGDGAVGKTNLLRSFNFNQFNYVYMPTTFTNEYHQTITQNTQQSFNLSLMDTSGSSGFNRIRRYSYIDVNVFIVCYSVENQFSLNNVVNRWIPEMRSYKSDVPFILVGTKCDLNNDLSERADEIMKQYNARSHVLCSAVNSYNVKRVFHEAVRVALENDQNQ</sequence>
<dbReference type="CDD" id="cd00157">
    <property type="entry name" value="Rho"/>
    <property type="match status" value="1"/>
</dbReference>
<comment type="caution">
    <text evidence="3">The sequence shown here is derived from an EMBL/GenBank/DDBJ whole genome shotgun (WGS) entry which is preliminary data.</text>
</comment>
<dbReference type="Gene3D" id="3.40.50.300">
    <property type="entry name" value="P-loop containing nucleotide triphosphate hydrolases"/>
    <property type="match status" value="1"/>
</dbReference>
<dbReference type="Pfam" id="PF00071">
    <property type="entry name" value="Ras"/>
    <property type="match status" value="1"/>
</dbReference>
<keyword evidence="4" id="KW-1185">Reference proteome</keyword>
<evidence type="ECO:0000256" key="1">
    <source>
        <dbReference type="ARBA" id="ARBA00022741"/>
    </source>
</evidence>
<name>A0ABP1GIS3_9EUKA</name>
<dbReference type="InterPro" id="IPR001806">
    <property type="entry name" value="Small_GTPase"/>
</dbReference>
<dbReference type="InterPro" id="IPR027417">
    <property type="entry name" value="P-loop_NTPase"/>
</dbReference>
<accession>A0ABP1GIS3</accession>
<organism evidence="3 4">
    <name type="scientific">Hexamita inflata</name>
    <dbReference type="NCBI Taxonomy" id="28002"/>
    <lineage>
        <taxon>Eukaryota</taxon>
        <taxon>Metamonada</taxon>
        <taxon>Diplomonadida</taxon>
        <taxon>Hexamitidae</taxon>
        <taxon>Hexamitinae</taxon>
        <taxon>Hexamita</taxon>
    </lineage>
</organism>
<dbReference type="EMBL" id="CAXDID020000002">
    <property type="protein sequence ID" value="CAL5971121.1"/>
    <property type="molecule type" value="Genomic_DNA"/>
</dbReference>
<dbReference type="PROSITE" id="PS51420">
    <property type="entry name" value="RHO"/>
    <property type="match status" value="1"/>
</dbReference>
<evidence type="ECO:0000313" key="3">
    <source>
        <dbReference type="EMBL" id="CAL5971121.1"/>
    </source>
</evidence>